<feature type="region of interest" description="Disordered" evidence="1">
    <location>
        <begin position="158"/>
        <end position="178"/>
    </location>
</feature>
<name>A0ABW3Z2G4_MYCRA</name>
<evidence type="ECO:0000256" key="1">
    <source>
        <dbReference type="SAM" id="MobiDB-lite"/>
    </source>
</evidence>
<proteinExistence type="predicted"/>
<organism evidence="2 3">
    <name type="scientific">Mycoplana ramosa</name>
    <name type="common">Mycoplana bullata</name>
    <dbReference type="NCBI Taxonomy" id="40837"/>
    <lineage>
        <taxon>Bacteria</taxon>
        <taxon>Pseudomonadati</taxon>
        <taxon>Pseudomonadota</taxon>
        <taxon>Alphaproteobacteria</taxon>
        <taxon>Hyphomicrobiales</taxon>
        <taxon>Rhizobiaceae</taxon>
        <taxon>Mycoplana</taxon>
    </lineage>
</organism>
<evidence type="ECO:0000313" key="3">
    <source>
        <dbReference type="Proteomes" id="UP001597173"/>
    </source>
</evidence>
<keyword evidence="3" id="KW-1185">Reference proteome</keyword>
<dbReference type="RefSeq" id="WP_374841253.1">
    <property type="nucleotide sequence ID" value="NZ_JBHEEW010000020.1"/>
</dbReference>
<reference evidence="3" key="1">
    <citation type="journal article" date="2019" name="Int. J. Syst. Evol. Microbiol.">
        <title>The Global Catalogue of Microorganisms (GCM) 10K type strain sequencing project: providing services to taxonomists for standard genome sequencing and annotation.</title>
        <authorList>
            <consortium name="The Broad Institute Genomics Platform"/>
            <consortium name="The Broad Institute Genome Sequencing Center for Infectious Disease"/>
            <person name="Wu L."/>
            <person name="Ma J."/>
        </authorList>
    </citation>
    <scope>NUCLEOTIDE SEQUENCE [LARGE SCALE GENOMIC DNA]</scope>
    <source>
        <strain evidence="3">CCUG 55609</strain>
    </source>
</reference>
<dbReference type="Proteomes" id="UP001597173">
    <property type="component" value="Unassembled WGS sequence"/>
</dbReference>
<evidence type="ECO:0000313" key="2">
    <source>
        <dbReference type="EMBL" id="MFD1330316.1"/>
    </source>
</evidence>
<sequence>MLATAIRLFVTARSSAGTESPDDVLPSVHFTKATPMTVWKGVDVFFARGATVDLACGSIFAVTGIPRGNFWDGETDDIGDLLSTSTGEGWCVYWPTEFPEFPTKLDVNLPRMDDLVPMLTKIRELAGHDLAVPDDGSPNPFQYILFSGDGTTRTVFLPAGSHGADDQIDPPASRGSDR</sequence>
<gene>
    <name evidence="2" type="ORF">ACFQ33_20715</name>
</gene>
<protein>
    <submittedName>
        <fullName evidence="2">Uncharacterized protein</fullName>
    </submittedName>
</protein>
<accession>A0ABW3Z2G4</accession>
<comment type="caution">
    <text evidence="2">The sequence shown here is derived from an EMBL/GenBank/DDBJ whole genome shotgun (WGS) entry which is preliminary data.</text>
</comment>
<dbReference type="EMBL" id="JBHTNF010000022">
    <property type="protein sequence ID" value="MFD1330316.1"/>
    <property type="molecule type" value="Genomic_DNA"/>
</dbReference>